<dbReference type="EMBL" id="ODYU01002952">
    <property type="protein sequence ID" value="SOQ41103.1"/>
    <property type="molecule type" value="Genomic_DNA"/>
</dbReference>
<feature type="compositionally biased region" description="Low complexity" evidence="1">
    <location>
        <begin position="114"/>
        <end position="129"/>
    </location>
</feature>
<feature type="compositionally biased region" description="Basic and acidic residues" evidence="1">
    <location>
        <begin position="180"/>
        <end position="202"/>
    </location>
</feature>
<organism evidence="2">
    <name type="scientific">Spodoptera frugiperda</name>
    <name type="common">Fall armyworm</name>
    <dbReference type="NCBI Taxonomy" id="7108"/>
    <lineage>
        <taxon>Eukaryota</taxon>
        <taxon>Metazoa</taxon>
        <taxon>Ecdysozoa</taxon>
        <taxon>Arthropoda</taxon>
        <taxon>Hexapoda</taxon>
        <taxon>Insecta</taxon>
        <taxon>Pterygota</taxon>
        <taxon>Neoptera</taxon>
        <taxon>Endopterygota</taxon>
        <taxon>Lepidoptera</taxon>
        <taxon>Glossata</taxon>
        <taxon>Ditrysia</taxon>
        <taxon>Noctuoidea</taxon>
        <taxon>Noctuidae</taxon>
        <taxon>Amphipyrinae</taxon>
        <taxon>Spodoptera</taxon>
    </lineage>
</organism>
<dbReference type="AlphaFoldDB" id="A0A2H1VJV2"/>
<protein>
    <submittedName>
        <fullName evidence="2">SFRICE_029837</fullName>
    </submittedName>
</protein>
<sequence>MTLKSLGLQLASFETKEKADSITTYLTNAGYNKYDFWTSGNNLGTDMYLWMSTGLPFNATFNYMRRLPMDAPSQHTDDSIDPLDVPQGSTAPQRTARHGGSLTRGSVCSAGRKPLSMTTTTTAHPLTSSSPPPPRSEHLPTHFTLNDLIGKLRPTSLDGLQSPHIKKLGILPSSPQIDSHYSRASDAHALDHDHDQEQKEEATQGPYDDDEGMAGDDPAAYLSHEAHAPADDAPSTAEPDATEHSVHASGMLAPPAY</sequence>
<evidence type="ECO:0000256" key="1">
    <source>
        <dbReference type="SAM" id="MobiDB-lite"/>
    </source>
</evidence>
<name>A0A2H1VJV2_SPOFR</name>
<dbReference type="SUPFAM" id="SSF56436">
    <property type="entry name" value="C-type lectin-like"/>
    <property type="match status" value="1"/>
</dbReference>
<reference evidence="2" key="1">
    <citation type="submission" date="2016-07" db="EMBL/GenBank/DDBJ databases">
        <authorList>
            <person name="Bretaudeau A."/>
        </authorList>
    </citation>
    <scope>NUCLEOTIDE SEQUENCE</scope>
    <source>
        <strain evidence="2">Rice</strain>
        <tissue evidence="2">Whole body</tissue>
    </source>
</reference>
<accession>A0A2H1VJV2</accession>
<dbReference type="OrthoDB" id="8187082at2759"/>
<proteinExistence type="predicted"/>
<dbReference type="InterPro" id="IPR016187">
    <property type="entry name" value="CTDL_fold"/>
</dbReference>
<evidence type="ECO:0000313" key="2">
    <source>
        <dbReference type="EMBL" id="SOQ41103.1"/>
    </source>
</evidence>
<gene>
    <name evidence="2" type="ORF">SFRICE_029837</name>
</gene>
<feature type="region of interest" description="Disordered" evidence="1">
    <location>
        <begin position="70"/>
        <end position="141"/>
    </location>
</feature>
<feature type="region of interest" description="Disordered" evidence="1">
    <location>
        <begin position="168"/>
        <end position="257"/>
    </location>
</feature>